<comment type="caution">
    <text evidence="2">The sequence shown here is derived from an EMBL/GenBank/DDBJ whole genome shotgun (WGS) entry which is preliminary data.</text>
</comment>
<keyword evidence="3" id="KW-1185">Reference proteome</keyword>
<proteinExistence type="predicted"/>
<sequence length="122" mass="13766">MFSQFFPFKVILVLLLATSTSHSTQHLGRGKAAEPERLTWDKNEDYISYVFTDGTKNAEEHVEPLDLPQWDPTCPPSCKSLTTIMNCVSTVEEKSSICNVGGRCKCRTSIFLERDCLECVSR</sequence>
<dbReference type="Proteomes" id="UP001159428">
    <property type="component" value="Unassembled WGS sequence"/>
</dbReference>
<feature type="chain" id="PRO_5043841001" evidence="1">
    <location>
        <begin position="24"/>
        <end position="122"/>
    </location>
</feature>
<evidence type="ECO:0000313" key="2">
    <source>
        <dbReference type="EMBL" id="CAH3037691.1"/>
    </source>
</evidence>
<organism evidence="2 3">
    <name type="scientific">Pocillopora meandrina</name>
    <dbReference type="NCBI Taxonomy" id="46732"/>
    <lineage>
        <taxon>Eukaryota</taxon>
        <taxon>Metazoa</taxon>
        <taxon>Cnidaria</taxon>
        <taxon>Anthozoa</taxon>
        <taxon>Hexacorallia</taxon>
        <taxon>Scleractinia</taxon>
        <taxon>Astrocoeniina</taxon>
        <taxon>Pocilloporidae</taxon>
        <taxon>Pocillopora</taxon>
    </lineage>
</organism>
<dbReference type="AlphaFoldDB" id="A0AAU9VW69"/>
<feature type="signal peptide" evidence="1">
    <location>
        <begin position="1"/>
        <end position="23"/>
    </location>
</feature>
<keyword evidence="1" id="KW-0732">Signal</keyword>
<name>A0AAU9VW69_9CNID</name>
<evidence type="ECO:0000256" key="1">
    <source>
        <dbReference type="SAM" id="SignalP"/>
    </source>
</evidence>
<protein>
    <submittedName>
        <fullName evidence="2">Uncharacterized protein</fullName>
    </submittedName>
</protein>
<gene>
    <name evidence="2" type="ORF">PMEA_00021300</name>
</gene>
<evidence type="ECO:0000313" key="3">
    <source>
        <dbReference type="Proteomes" id="UP001159428"/>
    </source>
</evidence>
<reference evidence="2 3" key="1">
    <citation type="submission" date="2022-05" db="EMBL/GenBank/DDBJ databases">
        <authorList>
            <consortium name="Genoscope - CEA"/>
            <person name="William W."/>
        </authorList>
    </citation>
    <scope>NUCLEOTIDE SEQUENCE [LARGE SCALE GENOMIC DNA]</scope>
</reference>
<accession>A0AAU9VW69</accession>
<dbReference type="EMBL" id="CALNXJ010000004">
    <property type="protein sequence ID" value="CAH3037691.1"/>
    <property type="molecule type" value="Genomic_DNA"/>
</dbReference>